<evidence type="ECO:0000256" key="5">
    <source>
        <dbReference type="SAM" id="MobiDB-lite"/>
    </source>
</evidence>
<dbReference type="STRING" id="113226.A0A139ICH1"/>
<dbReference type="GO" id="GO:0000467">
    <property type="term" value="P:exonucleolytic trimming to generate mature 3'-end of 5.8S rRNA from tricistronic rRNA transcript (SSU-rRNA, 5.8S rRNA, LSU-rRNA)"/>
    <property type="evidence" value="ECO:0007669"/>
    <property type="project" value="EnsemblFungi"/>
</dbReference>
<dbReference type="GO" id="GO:0034475">
    <property type="term" value="P:U4 snRNA 3'-end processing"/>
    <property type="evidence" value="ECO:0007669"/>
    <property type="project" value="TreeGrafter"/>
</dbReference>
<dbReference type="InterPro" id="IPR041054">
    <property type="entry name" value="Rrp40_N_euk"/>
</dbReference>
<organism evidence="8 9">
    <name type="scientific">Pseudocercospora musae</name>
    <dbReference type="NCBI Taxonomy" id="113226"/>
    <lineage>
        <taxon>Eukaryota</taxon>
        <taxon>Fungi</taxon>
        <taxon>Dikarya</taxon>
        <taxon>Ascomycota</taxon>
        <taxon>Pezizomycotina</taxon>
        <taxon>Dothideomycetes</taxon>
        <taxon>Dothideomycetidae</taxon>
        <taxon>Mycosphaerellales</taxon>
        <taxon>Mycosphaerellaceae</taxon>
        <taxon>Pseudocercospora</taxon>
    </lineage>
</organism>
<feature type="domain" description="Exosome complex exonuclease Rrp40 N-terminal" evidence="7">
    <location>
        <begin position="24"/>
        <end position="63"/>
    </location>
</feature>
<dbReference type="Proteomes" id="UP000073492">
    <property type="component" value="Unassembled WGS sequence"/>
</dbReference>
<evidence type="ECO:0000256" key="3">
    <source>
        <dbReference type="ARBA" id="ARBA00022835"/>
    </source>
</evidence>
<dbReference type="OrthoDB" id="340500at2759"/>
<dbReference type="EMBL" id="LFZO01000157">
    <property type="protein sequence ID" value="KXT12292.1"/>
    <property type="molecule type" value="Genomic_DNA"/>
</dbReference>
<dbReference type="InterPro" id="IPR012340">
    <property type="entry name" value="NA-bd_OB-fold"/>
</dbReference>
<evidence type="ECO:0000259" key="7">
    <source>
        <dbReference type="Pfam" id="PF18311"/>
    </source>
</evidence>
<dbReference type="InterPro" id="IPR026699">
    <property type="entry name" value="Exosome_RNA_bind1/RRP40/RRP4"/>
</dbReference>
<dbReference type="Pfam" id="PF15985">
    <property type="entry name" value="KH_6"/>
    <property type="match status" value="1"/>
</dbReference>
<sequence>MATSLLPGDQIPPDQLPKLKKGKLTLGPHIRHIPPSTILSTASGTLHTDHKKSAIWIEHENGRYIPSVGDLVIAQVHHGSTDYFHCALTPHTAYAVLGQLAFEGASKKTRPQLKSGDLVYARVCRTSKWEETEIECVNSNTGKAEGMGPLNGGMLFDISLGFARRLMLGAKKGGIVMLDEVGEKVKFEVAVGRNGKVWVDSGSVRETVMIGRLLRTCDEEGWDLERQKKEVKAALKSIAG</sequence>
<dbReference type="GO" id="GO:0005730">
    <property type="term" value="C:nucleolus"/>
    <property type="evidence" value="ECO:0007669"/>
    <property type="project" value="EnsemblFungi"/>
</dbReference>
<dbReference type="InterPro" id="IPR049469">
    <property type="entry name" value="RRP40_KH-I"/>
</dbReference>
<gene>
    <name evidence="8" type="ORF">AC579_5652</name>
</gene>
<evidence type="ECO:0000259" key="6">
    <source>
        <dbReference type="Pfam" id="PF15985"/>
    </source>
</evidence>
<dbReference type="PANTHER" id="PTHR21321">
    <property type="entry name" value="PNAS-3 RELATED"/>
    <property type="match status" value="1"/>
</dbReference>
<comment type="caution">
    <text evidence="8">The sequence shown here is derived from an EMBL/GenBank/DDBJ whole genome shotgun (WGS) entry which is preliminary data.</text>
</comment>
<dbReference type="GO" id="GO:0071034">
    <property type="term" value="P:CUT catabolic process"/>
    <property type="evidence" value="ECO:0007669"/>
    <property type="project" value="TreeGrafter"/>
</dbReference>
<comment type="subcellular location">
    <subcellularLocation>
        <location evidence="1">Nucleus</location>
    </subcellularLocation>
</comment>
<dbReference type="PANTHER" id="PTHR21321:SF1">
    <property type="entry name" value="EXOSOME COMPLEX COMPONENT RRP40"/>
    <property type="match status" value="1"/>
</dbReference>
<dbReference type="FunFam" id="2.40.50.100:FF:000073">
    <property type="entry name" value="Putative Exosome complex component RRP40"/>
    <property type="match status" value="1"/>
</dbReference>
<dbReference type="GO" id="GO:0030145">
    <property type="term" value="F:manganese ion binding"/>
    <property type="evidence" value="ECO:0007669"/>
    <property type="project" value="EnsemblFungi"/>
</dbReference>
<reference evidence="8 9" key="1">
    <citation type="submission" date="2015-07" db="EMBL/GenBank/DDBJ databases">
        <title>Comparative genomics of the Sigatoka disease complex on banana suggests a link between parallel evolutionary changes in Pseudocercospora fijiensis and Pseudocercospora eumusae and increased virulence on the banana host.</title>
        <authorList>
            <person name="Chang T.-C."/>
            <person name="Salvucci A."/>
            <person name="Crous P.W."/>
            <person name="Stergiopoulos I."/>
        </authorList>
    </citation>
    <scope>NUCLEOTIDE SEQUENCE [LARGE SCALE GENOMIC DNA]</scope>
    <source>
        <strain evidence="8 9">CBS 116634</strain>
    </source>
</reference>
<dbReference type="InterPro" id="IPR004088">
    <property type="entry name" value="KH_dom_type_1"/>
</dbReference>
<dbReference type="Gene3D" id="2.40.50.100">
    <property type="match status" value="1"/>
</dbReference>
<evidence type="ECO:0000256" key="2">
    <source>
        <dbReference type="ARBA" id="ARBA00022490"/>
    </source>
</evidence>
<proteinExistence type="predicted"/>
<dbReference type="Pfam" id="PF21262">
    <property type="entry name" value="RRP40_S1"/>
    <property type="match status" value="1"/>
</dbReference>
<dbReference type="Pfam" id="PF18311">
    <property type="entry name" value="Rrp40_N"/>
    <property type="match status" value="1"/>
</dbReference>
<dbReference type="Gene3D" id="3.30.1370.10">
    <property type="entry name" value="K Homology domain, type 1"/>
    <property type="match status" value="1"/>
</dbReference>
<accession>A0A139ICH1</accession>
<name>A0A139ICH1_9PEZI</name>
<evidence type="ECO:0000256" key="1">
    <source>
        <dbReference type="ARBA" id="ARBA00004123"/>
    </source>
</evidence>
<evidence type="ECO:0008006" key="10">
    <source>
        <dbReference type="Google" id="ProtNLM"/>
    </source>
</evidence>
<protein>
    <recommendedName>
        <fullName evidence="10">Ribosomal RNA-processing protein 40</fullName>
    </recommendedName>
</protein>
<dbReference type="SUPFAM" id="SSF50249">
    <property type="entry name" value="Nucleic acid-binding proteins"/>
    <property type="match status" value="1"/>
</dbReference>
<dbReference type="FunFam" id="2.40.50.140:FF:000127">
    <property type="entry name" value="Exosome complex component RRP40"/>
    <property type="match status" value="1"/>
</dbReference>
<dbReference type="AlphaFoldDB" id="A0A139ICH1"/>
<dbReference type="Gene3D" id="2.40.50.140">
    <property type="entry name" value="Nucleic acid-binding proteins"/>
    <property type="match status" value="1"/>
</dbReference>
<keyword evidence="9" id="KW-1185">Reference proteome</keyword>
<dbReference type="SUPFAM" id="SSF54791">
    <property type="entry name" value="Eukaryotic type KH-domain (KH-domain type I)"/>
    <property type="match status" value="1"/>
</dbReference>
<evidence type="ECO:0000313" key="8">
    <source>
        <dbReference type="EMBL" id="KXT12292.1"/>
    </source>
</evidence>
<feature type="domain" description="K Homology" evidence="6">
    <location>
        <begin position="153"/>
        <end position="204"/>
    </location>
</feature>
<feature type="region of interest" description="Disordered" evidence="5">
    <location>
        <begin position="1"/>
        <end position="20"/>
    </location>
</feature>
<keyword evidence="2" id="KW-0963">Cytoplasm</keyword>
<dbReference type="GO" id="GO:0071051">
    <property type="term" value="P:poly(A)-dependent snoRNA 3'-end processing"/>
    <property type="evidence" value="ECO:0007669"/>
    <property type="project" value="TreeGrafter"/>
</dbReference>
<dbReference type="GO" id="GO:0071035">
    <property type="term" value="P:nuclear polyadenylation-dependent rRNA catabolic process"/>
    <property type="evidence" value="ECO:0007669"/>
    <property type="project" value="EnsemblFungi"/>
</dbReference>
<dbReference type="GO" id="GO:0000177">
    <property type="term" value="C:cytoplasmic exosome (RNase complex)"/>
    <property type="evidence" value="ECO:0007669"/>
    <property type="project" value="EnsemblFungi"/>
</dbReference>
<evidence type="ECO:0000313" key="9">
    <source>
        <dbReference type="Proteomes" id="UP000073492"/>
    </source>
</evidence>
<keyword evidence="3" id="KW-0271">Exosome</keyword>
<dbReference type="GO" id="GO:0003723">
    <property type="term" value="F:RNA binding"/>
    <property type="evidence" value="ECO:0007669"/>
    <property type="project" value="UniProtKB-KW"/>
</dbReference>
<evidence type="ECO:0000256" key="4">
    <source>
        <dbReference type="ARBA" id="ARBA00022884"/>
    </source>
</evidence>
<dbReference type="GO" id="GO:0000176">
    <property type="term" value="C:nuclear exosome (RNase complex)"/>
    <property type="evidence" value="ECO:0007669"/>
    <property type="project" value="EnsemblFungi"/>
</dbReference>
<dbReference type="InterPro" id="IPR036612">
    <property type="entry name" value="KH_dom_type_1_sf"/>
</dbReference>
<keyword evidence="4" id="KW-0694">RNA-binding</keyword>
<dbReference type="CDD" id="cd22526">
    <property type="entry name" value="KH-I_Rrp40"/>
    <property type="match status" value="1"/>
</dbReference>
<dbReference type="GO" id="GO:0071038">
    <property type="term" value="P:TRAMP-dependent tRNA surveillance pathway"/>
    <property type="evidence" value="ECO:0007669"/>
    <property type="project" value="EnsemblFungi"/>
</dbReference>